<sequence length="347" mass="37388">MFFRRNIGVVSTDPKTELRKLRTKMHGYGMGPSSEWSTENWSRSPGELIRSTVELAGELIRSTVELAGEPTGNTVVLAGRAGSCRGRARRRVDRQHGHARQASLLVSRPSSPASRPATQSCSPGELARVAAELAGESTGNTVVLVGRAGSCRGRARRRVDRKGSSKRNSSLHSSSGDSSVNEVITPKEEFEVEEEAKDARNIGVVSTDPKTELRKLRTKMHGYGMGPGSEWSTENWPRSPGELIRATVELAGEPTGNTIVLAGRAGSCRGRARRRVDRQHGRARRASWLVSRPSSLASRPATRSCSLGELARVAAELAGESTGNTVVLAGRAGSCHGRARRAIRFGY</sequence>
<organism evidence="2 3">
    <name type="scientific">Brassica napus</name>
    <name type="common">Rape</name>
    <dbReference type="NCBI Taxonomy" id="3708"/>
    <lineage>
        <taxon>Eukaryota</taxon>
        <taxon>Viridiplantae</taxon>
        <taxon>Streptophyta</taxon>
        <taxon>Embryophyta</taxon>
        <taxon>Tracheophyta</taxon>
        <taxon>Spermatophyta</taxon>
        <taxon>Magnoliopsida</taxon>
        <taxon>eudicotyledons</taxon>
        <taxon>Gunneridae</taxon>
        <taxon>Pentapetalae</taxon>
        <taxon>rosids</taxon>
        <taxon>malvids</taxon>
        <taxon>Brassicales</taxon>
        <taxon>Brassicaceae</taxon>
        <taxon>Brassiceae</taxon>
        <taxon>Brassica</taxon>
    </lineage>
</organism>
<reference evidence="2 3" key="1">
    <citation type="submission" date="2021-05" db="EMBL/GenBank/DDBJ databases">
        <title>Genome Assembly of Synthetic Allotetraploid Brassica napus Reveals Homoeologous Exchanges between Subgenomes.</title>
        <authorList>
            <person name="Davis J.T."/>
        </authorList>
    </citation>
    <scope>NUCLEOTIDE SEQUENCE [LARGE SCALE GENOMIC DNA]</scope>
    <source>
        <strain evidence="3">cv. Da-Ae</strain>
        <tissue evidence="2">Seedling</tissue>
    </source>
</reference>
<feature type="compositionally biased region" description="Low complexity" evidence="1">
    <location>
        <begin position="166"/>
        <end position="179"/>
    </location>
</feature>
<dbReference type="EMBL" id="JAGKQM010000016">
    <property type="protein sequence ID" value="KAH0873092.1"/>
    <property type="molecule type" value="Genomic_DNA"/>
</dbReference>
<gene>
    <name evidence="2" type="ORF">HID58_070454</name>
</gene>
<feature type="compositionally biased region" description="Low complexity" evidence="1">
    <location>
        <begin position="102"/>
        <end position="117"/>
    </location>
</feature>
<evidence type="ECO:0000313" key="2">
    <source>
        <dbReference type="EMBL" id="KAH0873092.1"/>
    </source>
</evidence>
<evidence type="ECO:0000256" key="1">
    <source>
        <dbReference type="SAM" id="MobiDB-lite"/>
    </source>
</evidence>
<feature type="compositionally biased region" description="Basic residues" evidence="1">
    <location>
        <begin position="86"/>
        <end position="99"/>
    </location>
</feature>
<comment type="caution">
    <text evidence="2">The sequence shown here is derived from an EMBL/GenBank/DDBJ whole genome shotgun (WGS) entry which is preliminary data.</text>
</comment>
<protein>
    <submittedName>
        <fullName evidence="2">Uncharacterized protein</fullName>
    </submittedName>
</protein>
<keyword evidence="3" id="KW-1185">Reference proteome</keyword>
<proteinExistence type="predicted"/>
<feature type="region of interest" description="Disordered" evidence="1">
    <location>
        <begin position="84"/>
        <end position="123"/>
    </location>
</feature>
<feature type="region of interest" description="Disordered" evidence="1">
    <location>
        <begin position="151"/>
        <end position="183"/>
    </location>
</feature>
<name>A0ABQ7YYS6_BRANA</name>
<dbReference type="Proteomes" id="UP000824890">
    <property type="component" value="Unassembled WGS sequence"/>
</dbReference>
<evidence type="ECO:0000313" key="3">
    <source>
        <dbReference type="Proteomes" id="UP000824890"/>
    </source>
</evidence>
<accession>A0ABQ7YYS6</accession>